<evidence type="ECO:0000313" key="2">
    <source>
        <dbReference type="EMBL" id="MBW0138386.1"/>
    </source>
</evidence>
<comment type="caution">
    <text evidence="2">The sequence shown here is derived from an EMBL/GenBank/DDBJ whole genome shotgun (WGS) entry which is preliminary data.</text>
</comment>
<evidence type="ECO:0000259" key="1">
    <source>
        <dbReference type="Pfam" id="PF09084"/>
    </source>
</evidence>
<evidence type="ECO:0000313" key="3">
    <source>
        <dbReference type="Proteomes" id="UP000694287"/>
    </source>
</evidence>
<dbReference type="PANTHER" id="PTHR30024">
    <property type="entry name" value="ALIPHATIC SULFONATES-BINDING PROTEIN-RELATED"/>
    <property type="match status" value="1"/>
</dbReference>
<proteinExistence type="predicted"/>
<dbReference type="EMBL" id="JADQDK010000001">
    <property type="protein sequence ID" value="MBW0138386.1"/>
    <property type="molecule type" value="Genomic_DNA"/>
</dbReference>
<name>A0ABS6V297_9PSEU</name>
<dbReference type="PROSITE" id="PS51257">
    <property type="entry name" value="PROKAR_LIPOPROTEIN"/>
    <property type="match status" value="1"/>
</dbReference>
<dbReference type="Pfam" id="PF09084">
    <property type="entry name" value="NMT1"/>
    <property type="match status" value="1"/>
</dbReference>
<dbReference type="Proteomes" id="UP000694287">
    <property type="component" value="Unassembled WGS sequence"/>
</dbReference>
<keyword evidence="3" id="KW-1185">Reference proteome</keyword>
<accession>A0ABS6V297</accession>
<dbReference type="InterPro" id="IPR015168">
    <property type="entry name" value="SsuA/THI5"/>
</dbReference>
<sequence length="346" mass="35900">MTRSPSPGRRLRLPAVLLTMALLLAGCGGGAAPGAAGGPLRIASASSSLSAGPLLAAMALDTFAQAGIAYEYTDFAGNSPNTIAALSAGAADVALVGAASGWDALQEGAPLVVVAAIAGNTSELGMRTDVAQRLGITETSPIEQRVQALRGLTIATARTGSANYQMLRSLFTLYGLNPDTDATIVPSEPTAIVAGLQNDGIDAAFYGTGVMQTNYADGTAVPMVNLPRGDVPELEDIVFATALVRTETLENDPARVEQFVTALRAAGTAITDRGEETRAAVKDRYFPDLPDEVYRLSWDQVAPAWILDGALSPQQLTASLEFQTQTTGKPYDGIGFEDDVAPIARS</sequence>
<protein>
    <submittedName>
        <fullName evidence="2">ABC transporter substrate-binding protein</fullName>
    </submittedName>
</protein>
<reference evidence="2 3" key="1">
    <citation type="submission" date="2020-11" db="EMBL/GenBank/DDBJ databases">
        <title>Pseudonocardia abyssalis sp. nov. and Pseudonocardia oceani sp. nov., description and phylogenomic analysis of two novel actinomycetes isolated from the deep Southern Ocean.</title>
        <authorList>
            <person name="Parra J."/>
        </authorList>
    </citation>
    <scope>NUCLEOTIDE SEQUENCE [LARGE SCALE GENOMIC DNA]</scope>
    <source>
        <strain evidence="2 3">KRD-168</strain>
    </source>
</reference>
<gene>
    <name evidence="2" type="ORF">I4I81_29585</name>
</gene>
<dbReference type="RefSeq" id="WP_218600714.1">
    <property type="nucleotide sequence ID" value="NZ_JADQDJ010000001.1"/>
</dbReference>
<feature type="domain" description="SsuA/THI5-like" evidence="1">
    <location>
        <begin position="53"/>
        <end position="271"/>
    </location>
</feature>
<organism evidence="2 3">
    <name type="scientific">Pseudonocardia abyssalis</name>
    <dbReference type="NCBI Taxonomy" id="2792008"/>
    <lineage>
        <taxon>Bacteria</taxon>
        <taxon>Bacillati</taxon>
        <taxon>Actinomycetota</taxon>
        <taxon>Actinomycetes</taxon>
        <taxon>Pseudonocardiales</taxon>
        <taxon>Pseudonocardiaceae</taxon>
        <taxon>Pseudonocardia</taxon>
    </lineage>
</organism>